<feature type="transmembrane region" description="Helical" evidence="1">
    <location>
        <begin position="319"/>
        <end position="339"/>
    </location>
</feature>
<evidence type="ECO:0000259" key="2">
    <source>
        <dbReference type="Pfam" id="PF20151"/>
    </source>
</evidence>
<organism evidence="3 4">
    <name type="scientific">Dentipellis fragilis</name>
    <dbReference type="NCBI Taxonomy" id="205917"/>
    <lineage>
        <taxon>Eukaryota</taxon>
        <taxon>Fungi</taxon>
        <taxon>Dikarya</taxon>
        <taxon>Basidiomycota</taxon>
        <taxon>Agaricomycotina</taxon>
        <taxon>Agaricomycetes</taxon>
        <taxon>Russulales</taxon>
        <taxon>Hericiaceae</taxon>
        <taxon>Dentipellis</taxon>
    </lineage>
</organism>
<dbReference type="Pfam" id="PF20151">
    <property type="entry name" value="DUF6533"/>
    <property type="match status" value="1"/>
</dbReference>
<dbReference type="InterPro" id="IPR045340">
    <property type="entry name" value="DUF6533"/>
</dbReference>
<comment type="caution">
    <text evidence="3">The sequence shown here is derived from an EMBL/GenBank/DDBJ whole genome shotgun (WGS) entry which is preliminary data.</text>
</comment>
<name>A0A4Y9ZFH3_9AGAM</name>
<proteinExistence type="predicted"/>
<dbReference type="AlphaFoldDB" id="A0A4Y9ZFH3"/>
<keyword evidence="1" id="KW-0812">Transmembrane</keyword>
<feature type="transmembrane region" description="Helical" evidence="1">
    <location>
        <begin position="284"/>
        <end position="307"/>
    </location>
</feature>
<reference evidence="3 4" key="1">
    <citation type="submission" date="2019-02" db="EMBL/GenBank/DDBJ databases">
        <title>Genome sequencing of the rare red list fungi Dentipellis fragilis.</title>
        <authorList>
            <person name="Buettner E."/>
            <person name="Kellner H."/>
        </authorList>
    </citation>
    <scope>NUCLEOTIDE SEQUENCE [LARGE SCALE GENOMIC DNA]</scope>
    <source>
        <strain evidence="3 4">DSM 105465</strain>
    </source>
</reference>
<feature type="transmembrane region" description="Helical" evidence="1">
    <location>
        <begin position="137"/>
        <end position="157"/>
    </location>
</feature>
<dbReference type="EMBL" id="SEOQ01000012">
    <property type="protein sequence ID" value="TFY72518.1"/>
    <property type="molecule type" value="Genomic_DNA"/>
</dbReference>
<feature type="transmembrane region" description="Helical" evidence="1">
    <location>
        <begin position="177"/>
        <end position="199"/>
    </location>
</feature>
<feature type="transmembrane region" description="Helical" evidence="1">
    <location>
        <begin position="211"/>
        <end position="235"/>
    </location>
</feature>
<evidence type="ECO:0000313" key="4">
    <source>
        <dbReference type="Proteomes" id="UP000298327"/>
    </source>
</evidence>
<keyword evidence="1" id="KW-0472">Membrane</keyword>
<accession>A0A4Y9ZFH3</accession>
<gene>
    <name evidence="3" type="ORF">EVG20_g470</name>
</gene>
<dbReference type="Proteomes" id="UP000298327">
    <property type="component" value="Unassembled WGS sequence"/>
</dbReference>
<sequence length="414" mass="45915">MYWRYRGFYEDHHARVWRKPVKLRPSSTEYVSTFPPSNFYQLTIPHVAAQPAPCSLPGFGISPVPAFVAIASEGLSCVPLRTPRWNVCQVTKCCGGVYLQFAVQWASIALVYYDYALTFPAEIKYIWRASHFRMSTILYFFCRYALLGNVLYLLGIAGKFNIDQARHVLIFIYRSSAYGALFVGAISVLGRAAVIIVFTGRAYALWSKSRIVLGLLGSLGLACFILDCMHVPGLVCGGPVGSNIHIGVYTPQAKPRILAAALTMWRSVQALLGPSKVRTNTFYYLIFEQGTLSFVVISLFTTAAAVLNSRTPNGVIERLLNALSLPLTCTLIARFILYLREWDEHKLKGSQGGSLPEHAVSTFKAVEQVANSIIDDFGEDPVMLARRGSDMDTIVEELRLEEVSTPTSSKESPK</sequence>
<feature type="domain" description="DUF6533" evidence="2">
    <location>
        <begin position="104"/>
        <end position="147"/>
    </location>
</feature>
<keyword evidence="4" id="KW-1185">Reference proteome</keyword>
<keyword evidence="1" id="KW-1133">Transmembrane helix</keyword>
<dbReference type="OrthoDB" id="3242409at2759"/>
<protein>
    <recommendedName>
        <fullName evidence="2">DUF6533 domain-containing protein</fullName>
    </recommendedName>
</protein>
<evidence type="ECO:0000256" key="1">
    <source>
        <dbReference type="SAM" id="Phobius"/>
    </source>
</evidence>
<evidence type="ECO:0000313" key="3">
    <source>
        <dbReference type="EMBL" id="TFY72518.1"/>
    </source>
</evidence>